<dbReference type="PROSITE" id="PS51257">
    <property type="entry name" value="PROKAR_LIPOPROTEIN"/>
    <property type="match status" value="1"/>
</dbReference>
<dbReference type="Gramene" id="OPUNC11G19930.1">
    <property type="protein sequence ID" value="OPUNC11G19930.1"/>
    <property type="gene ID" value="OPUNC11G19930"/>
</dbReference>
<dbReference type="Gene3D" id="2.70.210.12">
    <property type="entry name" value="GTP1/OBG domain"/>
    <property type="match status" value="1"/>
</dbReference>
<evidence type="ECO:0000256" key="1">
    <source>
        <dbReference type="SAM" id="MobiDB-lite"/>
    </source>
</evidence>
<dbReference type="HOGENOM" id="CLU_957737_0_0_1"/>
<feature type="compositionally biased region" description="Gly residues" evidence="1">
    <location>
        <begin position="80"/>
        <end position="89"/>
    </location>
</feature>
<proteinExistence type="predicted"/>
<feature type="region of interest" description="Disordered" evidence="1">
    <location>
        <begin position="167"/>
        <end position="218"/>
    </location>
</feature>
<dbReference type="PROSITE" id="PS51883">
    <property type="entry name" value="OBG"/>
    <property type="match status" value="1"/>
</dbReference>
<evidence type="ECO:0000313" key="4">
    <source>
        <dbReference type="Proteomes" id="UP000026962"/>
    </source>
</evidence>
<organism evidence="3">
    <name type="scientific">Oryza punctata</name>
    <name type="common">Red rice</name>
    <dbReference type="NCBI Taxonomy" id="4537"/>
    <lineage>
        <taxon>Eukaryota</taxon>
        <taxon>Viridiplantae</taxon>
        <taxon>Streptophyta</taxon>
        <taxon>Embryophyta</taxon>
        <taxon>Tracheophyta</taxon>
        <taxon>Spermatophyta</taxon>
        <taxon>Magnoliopsida</taxon>
        <taxon>Liliopsida</taxon>
        <taxon>Poales</taxon>
        <taxon>Poaceae</taxon>
        <taxon>BOP clade</taxon>
        <taxon>Oryzoideae</taxon>
        <taxon>Oryzeae</taxon>
        <taxon>Oryzinae</taxon>
        <taxon>Oryza</taxon>
    </lineage>
</organism>
<dbReference type="SUPFAM" id="SSF82051">
    <property type="entry name" value="Obg GTP-binding protein N-terminal domain"/>
    <property type="match status" value="1"/>
</dbReference>
<evidence type="ECO:0000259" key="2">
    <source>
        <dbReference type="PROSITE" id="PS51883"/>
    </source>
</evidence>
<dbReference type="PANTHER" id="PTHR11702:SF31">
    <property type="entry name" value="MITOCHONDRIAL RIBOSOME-ASSOCIATED GTPASE 2"/>
    <property type="match status" value="1"/>
</dbReference>
<dbReference type="EnsemblPlants" id="OPUNC11G19930.1">
    <property type="protein sequence ID" value="OPUNC11G19930.1"/>
    <property type="gene ID" value="OPUNC11G19930"/>
</dbReference>
<dbReference type="AlphaFoldDB" id="A0A0E0MID4"/>
<sequence length="291" mass="32131">MWRRQHALLRRISPLKPPAAWPATGIGCYYATEPEGRKPKTAPLQSRGMVDRFRLRAKGGDGGNGCISLRRSRSDRQGKPDGGNGGRGGDVILECSRSVWDFSGLQHHMKASRGANGVSKNQIGTRGSDKIAQVPVGTVIHLVEGEQPSLTVDKPTRALDPWDIPDAVEHSPFSSSRIGSKIMKDYDGTSYPQQVEVDENDQSDDEDDEFWEDDEDELDMEEVAEEKREEEEVRYSVAEMTKPGQRLIIARGGEGGLGNACILKEMWLSKAHKQEEMASLSTGQPGTEEHC</sequence>
<keyword evidence="4" id="KW-1185">Reference proteome</keyword>
<dbReference type="Pfam" id="PF01018">
    <property type="entry name" value="GTP1_OBG"/>
    <property type="match status" value="1"/>
</dbReference>
<dbReference type="Proteomes" id="UP000026962">
    <property type="component" value="Chromosome 11"/>
</dbReference>
<dbReference type="OMA" id="HKQEEMA"/>
<protein>
    <recommendedName>
        <fullName evidence="2">Obg domain-containing protein</fullName>
    </recommendedName>
</protein>
<dbReference type="GO" id="GO:0042254">
    <property type="term" value="P:ribosome biogenesis"/>
    <property type="evidence" value="ECO:0007669"/>
    <property type="project" value="UniProtKB-UniRule"/>
</dbReference>
<dbReference type="eggNOG" id="KOG1489">
    <property type="taxonomic scope" value="Eukaryota"/>
</dbReference>
<dbReference type="InterPro" id="IPR045086">
    <property type="entry name" value="OBG_GTPase"/>
</dbReference>
<dbReference type="InterPro" id="IPR006169">
    <property type="entry name" value="GTP1_OBG_dom"/>
</dbReference>
<dbReference type="STRING" id="4537.A0A0E0MID4"/>
<feature type="region of interest" description="Disordered" evidence="1">
    <location>
        <begin position="55"/>
        <end position="90"/>
    </location>
</feature>
<evidence type="ECO:0000313" key="3">
    <source>
        <dbReference type="EnsemblPlants" id="OPUNC11G19930.1"/>
    </source>
</evidence>
<reference evidence="3" key="2">
    <citation type="submission" date="2018-05" db="EMBL/GenBank/DDBJ databases">
        <title>OpunRS2 (Oryza punctata Reference Sequence Version 2).</title>
        <authorList>
            <person name="Zhang J."/>
            <person name="Kudrna D."/>
            <person name="Lee S."/>
            <person name="Talag J."/>
            <person name="Welchert J."/>
            <person name="Wing R.A."/>
        </authorList>
    </citation>
    <scope>NUCLEOTIDE SEQUENCE [LARGE SCALE GENOMIC DNA]</scope>
</reference>
<dbReference type="PANTHER" id="PTHR11702">
    <property type="entry name" value="DEVELOPMENTALLY REGULATED GTP-BINDING PROTEIN-RELATED"/>
    <property type="match status" value="1"/>
</dbReference>
<dbReference type="GO" id="GO:0005525">
    <property type="term" value="F:GTP binding"/>
    <property type="evidence" value="ECO:0007669"/>
    <property type="project" value="InterPro"/>
</dbReference>
<name>A0A0E0MID4_ORYPU</name>
<feature type="compositionally biased region" description="Acidic residues" evidence="1">
    <location>
        <begin position="196"/>
        <end position="218"/>
    </location>
</feature>
<dbReference type="GO" id="GO:0005739">
    <property type="term" value="C:mitochondrion"/>
    <property type="evidence" value="ECO:0007669"/>
    <property type="project" value="TreeGrafter"/>
</dbReference>
<dbReference type="GO" id="GO:0003924">
    <property type="term" value="F:GTPase activity"/>
    <property type="evidence" value="ECO:0007669"/>
    <property type="project" value="InterPro"/>
</dbReference>
<accession>A0A0E0MID4</accession>
<feature type="domain" description="Obg" evidence="2">
    <location>
        <begin position="47"/>
        <end position="291"/>
    </location>
</feature>
<reference evidence="3" key="1">
    <citation type="submission" date="2015-04" db="UniProtKB">
        <authorList>
            <consortium name="EnsemblPlants"/>
        </authorList>
    </citation>
    <scope>IDENTIFICATION</scope>
</reference>
<dbReference type="InterPro" id="IPR036726">
    <property type="entry name" value="GTP1_OBG_dom_sf"/>
</dbReference>